<dbReference type="InterPro" id="IPR050077">
    <property type="entry name" value="LexA_repressor"/>
</dbReference>
<accession>A0A2P7MXR2</accession>
<dbReference type="CDD" id="cd06529">
    <property type="entry name" value="S24_LexA-like"/>
    <property type="match status" value="1"/>
</dbReference>
<dbReference type="EMBL" id="PXXO01000005">
    <property type="protein sequence ID" value="PSJ06010.1"/>
    <property type="molecule type" value="Genomic_DNA"/>
</dbReference>
<feature type="domain" description="Peptidase S24/S26A/S26B/S26C" evidence="1">
    <location>
        <begin position="8"/>
        <end position="98"/>
    </location>
</feature>
<name>A0A2P7MXR2_9CYAN</name>
<evidence type="ECO:0000313" key="3">
    <source>
        <dbReference type="Proteomes" id="UP000243002"/>
    </source>
</evidence>
<dbReference type="Proteomes" id="UP000243002">
    <property type="component" value="Unassembled WGS sequence"/>
</dbReference>
<dbReference type="RefSeq" id="WP_106502529.1">
    <property type="nucleotide sequence ID" value="NZ_PXXO01000005.1"/>
</dbReference>
<dbReference type="SUPFAM" id="SSF51306">
    <property type="entry name" value="LexA/Signal peptidase"/>
    <property type="match status" value="1"/>
</dbReference>
<dbReference type="PANTHER" id="PTHR33516:SF2">
    <property type="entry name" value="LEXA REPRESSOR-RELATED"/>
    <property type="match status" value="1"/>
</dbReference>
<dbReference type="Gene3D" id="2.10.109.10">
    <property type="entry name" value="Umud Fragment, subunit A"/>
    <property type="match status" value="1"/>
</dbReference>
<evidence type="ECO:0000313" key="2">
    <source>
        <dbReference type="EMBL" id="PSJ06010.1"/>
    </source>
</evidence>
<organism evidence="2 3">
    <name type="scientific">Cyanobium usitatum str. Tous</name>
    <dbReference type="NCBI Taxonomy" id="2116684"/>
    <lineage>
        <taxon>Bacteria</taxon>
        <taxon>Bacillati</taxon>
        <taxon>Cyanobacteriota</taxon>
        <taxon>Cyanophyceae</taxon>
        <taxon>Synechococcales</taxon>
        <taxon>Prochlorococcaceae</taxon>
        <taxon>Cyanobium</taxon>
    </lineage>
</organism>
<reference evidence="2 3" key="1">
    <citation type="journal article" date="2018" name="Environ. Microbiol.">
        <title>Ecological and genomic features of two widespread freshwater picocyanobacteria.</title>
        <authorList>
            <person name="Cabello-Yeves P.J."/>
            <person name="Picazo A."/>
            <person name="Camacho A."/>
            <person name="Callieri C."/>
            <person name="Rosselli R."/>
            <person name="Roda-Garcia J.J."/>
            <person name="Coutinho F.H."/>
            <person name="Rodriguez-Valera F."/>
        </authorList>
    </citation>
    <scope>NUCLEOTIDE SEQUENCE [LARGE SCALE GENOMIC DNA]</scope>
    <source>
        <strain evidence="2 3">Tous</strain>
    </source>
</reference>
<dbReference type="InterPro" id="IPR015927">
    <property type="entry name" value="Peptidase_S24_S26A/B/C"/>
</dbReference>
<comment type="caution">
    <text evidence="2">The sequence shown here is derived from an EMBL/GenBank/DDBJ whole genome shotgun (WGS) entry which is preliminary data.</text>
</comment>
<protein>
    <submittedName>
        <fullName evidence="2">Peptidase S24</fullName>
    </submittedName>
</protein>
<dbReference type="OrthoDB" id="9802364at2"/>
<proteinExistence type="predicted"/>
<dbReference type="InterPro" id="IPR036286">
    <property type="entry name" value="LexA/Signal_pep-like_sf"/>
</dbReference>
<dbReference type="Pfam" id="PF00717">
    <property type="entry name" value="Peptidase_S24"/>
    <property type="match status" value="1"/>
</dbReference>
<sequence length="126" mass="13508">MLADLPIGEPVPFCPGSLGEGLDLQAALIPNPVCTFYMRASGNGMRQHGINDGDLVVIDRSVEPCSGHVVVVAHQGSFLLRPLLRQGEQWLLEPVRPGEAAIPLDLEVFDRSGLFGVVVHAVHHLG</sequence>
<dbReference type="InterPro" id="IPR039418">
    <property type="entry name" value="LexA-like"/>
</dbReference>
<gene>
    <name evidence="2" type="ORF">C7K55_06160</name>
</gene>
<evidence type="ECO:0000259" key="1">
    <source>
        <dbReference type="Pfam" id="PF00717"/>
    </source>
</evidence>
<dbReference type="PANTHER" id="PTHR33516">
    <property type="entry name" value="LEXA REPRESSOR"/>
    <property type="match status" value="1"/>
</dbReference>
<keyword evidence="3" id="KW-1185">Reference proteome</keyword>
<dbReference type="AlphaFoldDB" id="A0A2P7MXR2"/>